<organism evidence="3 4">
    <name type="scientific">Phytophthora nicotianae P1569</name>
    <dbReference type="NCBI Taxonomy" id="1317065"/>
    <lineage>
        <taxon>Eukaryota</taxon>
        <taxon>Sar</taxon>
        <taxon>Stramenopiles</taxon>
        <taxon>Oomycota</taxon>
        <taxon>Peronosporomycetes</taxon>
        <taxon>Peronosporales</taxon>
        <taxon>Peronosporaceae</taxon>
        <taxon>Phytophthora</taxon>
    </lineage>
</organism>
<feature type="region of interest" description="Disordered" evidence="1">
    <location>
        <begin position="316"/>
        <end position="342"/>
    </location>
</feature>
<dbReference type="AlphaFoldDB" id="V9DV91"/>
<sequence length="386" mass="40528">MSRLLKKDCRWEWTEDQEQAFERIKALLTTRPLLRYPDFGRTFRLVTDASKTGLGACLMQDFRHGWQPVAYASKVNSGEESNYSITELECLAVVWSEYDFGIEYCPGSTNVVANALSRAPAAVKAVVRPREGRAIPRANNGGARTNSAVRKPVAEANPASTTTNTGTVAMMEGGTATAVALGEAAMTTPALSTAVPAADPTTETNDWTVVAGDAATLVPNLEIPAAATSHTAGRAVTGGLTAAASAPEITMAVTDGMMVAGVTDSTATMAPTGVTTQADADPETATPAASRMAATEDRVTTGATGDAAVETVMATDQTPKRRARRTKKTAGSAIRRSARLREQEQKRVRFMDEQEPTVVVASTTSGDALVVDDLVVPATTGRTSGE</sequence>
<feature type="compositionally biased region" description="Low complexity" evidence="1">
    <location>
        <begin position="275"/>
        <end position="289"/>
    </location>
</feature>
<feature type="domain" description="Reverse transcriptase/retrotransposon-derived protein RNase H-like" evidence="2">
    <location>
        <begin position="13"/>
        <end position="96"/>
    </location>
</feature>
<dbReference type="CDD" id="cd09274">
    <property type="entry name" value="RNase_HI_RT_Ty3"/>
    <property type="match status" value="1"/>
</dbReference>
<dbReference type="OrthoDB" id="427924at2759"/>
<dbReference type="HOGENOM" id="CLU_716625_0_0_1"/>
<dbReference type="PANTHER" id="PTHR34072">
    <property type="entry name" value="ENZYMATIC POLYPROTEIN-RELATED"/>
    <property type="match status" value="1"/>
</dbReference>
<dbReference type="EMBL" id="ANIZ01003896">
    <property type="protein sequence ID" value="ETI30556.1"/>
    <property type="molecule type" value="Genomic_DNA"/>
</dbReference>
<dbReference type="Pfam" id="PF17919">
    <property type="entry name" value="RT_RNaseH_2"/>
    <property type="match status" value="1"/>
</dbReference>
<evidence type="ECO:0000256" key="1">
    <source>
        <dbReference type="SAM" id="MobiDB-lite"/>
    </source>
</evidence>
<dbReference type="Proteomes" id="UP000018721">
    <property type="component" value="Unassembled WGS sequence"/>
</dbReference>
<dbReference type="Gene3D" id="3.30.70.270">
    <property type="match status" value="1"/>
</dbReference>
<name>V9DV91_PHYNI</name>
<accession>V9DV91</accession>
<dbReference type="PANTHER" id="PTHR34072:SF58">
    <property type="entry name" value="DNA (CYTOSINE-5-)-METHYLTRANSFERASE"/>
    <property type="match status" value="1"/>
</dbReference>
<comment type="caution">
    <text evidence="3">The sequence shown here is derived from an EMBL/GenBank/DDBJ whole genome shotgun (WGS) entry which is preliminary data.</text>
</comment>
<dbReference type="eggNOG" id="KOG0017">
    <property type="taxonomic scope" value="Eukaryota"/>
</dbReference>
<dbReference type="InterPro" id="IPR041577">
    <property type="entry name" value="RT_RNaseH_2"/>
</dbReference>
<keyword evidence="4" id="KW-1185">Reference proteome</keyword>
<evidence type="ECO:0000313" key="4">
    <source>
        <dbReference type="Proteomes" id="UP000018721"/>
    </source>
</evidence>
<dbReference type="SUPFAM" id="SSF56672">
    <property type="entry name" value="DNA/RNA polymerases"/>
    <property type="match status" value="1"/>
</dbReference>
<dbReference type="InterPro" id="IPR043502">
    <property type="entry name" value="DNA/RNA_pol_sf"/>
</dbReference>
<evidence type="ECO:0000313" key="3">
    <source>
        <dbReference type="EMBL" id="ETI30556.1"/>
    </source>
</evidence>
<feature type="region of interest" description="Disordered" evidence="1">
    <location>
        <begin position="273"/>
        <end position="303"/>
    </location>
</feature>
<protein>
    <recommendedName>
        <fullName evidence="2">Reverse transcriptase/retrotransposon-derived protein RNase H-like domain-containing protein</fullName>
    </recommendedName>
</protein>
<gene>
    <name evidence="3" type="ORF">F443_22314</name>
</gene>
<reference evidence="3 4" key="1">
    <citation type="submission" date="2013-11" db="EMBL/GenBank/DDBJ databases">
        <title>The Genome Sequence of Phytophthora parasitica P1569.</title>
        <authorList>
            <consortium name="The Broad Institute Genomics Platform"/>
            <person name="Russ C."/>
            <person name="Tyler B."/>
            <person name="Panabieres F."/>
            <person name="Shan W."/>
            <person name="Tripathy S."/>
            <person name="Grunwald N."/>
            <person name="Machado M."/>
            <person name="Johnson C.S."/>
            <person name="Arredondo F."/>
            <person name="Hong C."/>
            <person name="Coffey M."/>
            <person name="Young S.K."/>
            <person name="Zeng Q."/>
            <person name="Gargeya S."/>
            <person name="Fitzgerald M."/>
            <person name="Abouelleil A."/>
            <person name="Alvarado L."/>
            <person name="Chapman S.B."/>
            <person name="Gainer-Dewar J."/>
            <person name="Goldberg J."/>
            <person name="Griggs A."/>
            <person name="Gujja S."/>
            <person name="Hansen M."/>
            <person name="Howarth C."/>
            <person name="Imamovic A."/>
            <person name="Ireland A."/>
            <person name="Larimer J."/>
            <person name="McCowan C."/>
            <person name="Murphy C."/>
            <person name="Pearson M."/>
            <person name="Poon T.W."/>
            <person name="Priest M."/>
            <person name="Roberts A."/>
            <person name="Saif S."/>
            <person name="Shea T."/>
            <person name="Sykes S."/>
            <person name="Wortman J."/>
            <person name="Nusbaum C."/>
            <person name="Birren B."/>
        </authorList>
    </citation>
    <scope>NUCLEOTIDE SEQUENCE [LARGE SCALE GENOMIC DNA]</scope>
    <source>
        <strain evidence="3 4">P1569</strain>
    </source>
</reference>
<proteinExistence type="predicted"/>
<dbReference type="InterPro" id="IPR043128">
    <property type="entry name" value="Rev_trsase/Diguanyl_cyclase"/>
</dbReference>
<evidence type="ECO:0000259" key="2">
    <source>
        <dbReference type="Pfam" id="PF17919"/>
    </source>
</evidence>